<evidence type="ECO:0000313" key="3">
    <source>
        <dbReference type="Proteomes" id="UP000093111"/>
    </source>
</evidence>
<keyword evidence="3" id="KW-1185">Reference proteome</keyword>
<reference evidence="2 3" key="1">
    <citation type="journal article" date="2016" name="Syst. Appl. Microbiol.">
        <title>Pararhizobium polonicum sp. nov. isolated from tumors on stone fruit rootstocks.</title>
        <authorList>
            <person name="Pulawska J."/>
            <person name="Kuzmanovic N."/>
            <person name="Willems A."/>
            <person name="Pothier J.F."/>
        </authorList>
    </citation>
    <scope>NUCLEOTIDE SEQUENCE [LARGE SCALE GENOMIC DNA]</scope>
    <source>
        <strain evidence="2 3">F5.1</strain>
    </source>
</reference>
<accession>A0A1C7NZP8</accession>
<dbReference type="Proteomes" id="UP000093111">
    <property type="component" value="Unassembled WGS sequence"/>
</dbReference>
<protein>
    <submittedName>
        <fullName evidence="2">Uncharacterized protein</fullName>
    </submittedName>
</protein>
<name>A0A1C7NZP8_9HYPH</name>
<dbReference type="AlphaFoldDB" id="A0A1C7NZP8"/>
<dbReference type="EMBL" id="LGLV01000010">
    <property type="protein sequence ID" value="OBZ94408.1"/>
    <property type="molecule type" value="Genomic_DNA"/>
</dbReference>
<organism evidence="2 3">
    <name type="scientific">Pararhizobium polonicum</name>
    <dbReference type="NCBI Taxonomy" id="1612624"/>
    <lineage>
        <taxon>Bacteria</taxon>
        <taxon>Pseudomonadati</taxon>
        <taxon>Pseudomonadota</taxon>
        <taxon>Alphaproteobacteria</taxon>
        <taxon>Hyphomicrobiales</taxon>
        <taxon>Rhizobiaceae</taxon>
        <taxon>Rhizobium/Agrobacterium group</taxon>
        <taxon>Pararhizobium</taxon>
    </lineage>
</organism>
<proteinExistence type="predicted"/>
<evidence type="ECO:0000256" key="1">
    <source>
        <dbReference type="SAM" id="MobiDB-lite"/>
    </source>
</evidence>
<gene>
    <name evidence="2" type="ORF">ADU59_17235</name>
</gene>
<feature type="region of interest" description="Disordered" evidence="1">
    <location>
        <begin position="58"/>
        <end position="138"/>
    </location>
</feature>
<dbReference type="RefSeq" id="WP_068955368.1">
    <property type="nucleotide sequence ID" value="NZ_LGLV01000010.1"/>
</dbReference>
<feature type="compositionally biased region" description="Basic and acidic residues" evidence="1">
    <location>
        <begin position="62"/>
        <end position="73"/>
    </location>
</feature>
<dbReference type="OrthoDB" id="8101404at2"/>
<comment type="caution">
    <text evidence="2">The sequence shown here is derived from an EMBL/GenBank/DDBJ whole genome shotgun (WGS) entry which is preliminary data.</text>
</comment>
<evidence type="ECO:0000313" key="2">
    <source>
        <dbReference type="EMBL" id="OBZ94408.1"/>
    </source>
</evidence>
<sequence>MEVIGTQVHPQASSGFMTVEFVGEDGDVISVQMHRGENDGLNRLNAIEKAKAMMLKVANSKQPDKDAVEDGTEHGGTADGESPAVISLRSARAAHDTGTLEEQLDEGLESSFPASDPVSVTVSTIPSGRMDPKKAGKQ</sequence>
<dbReference type="PATRIC" id="fig|1612624.7.peg.5384"/>